<name>X1IIB5_9ZZZZ</name>
<dbReference type="InterPro" id="IPR002023">
    <property type="entry name" value="NuoE-like"/>
</dbReference>
<dbReference type="InterPro" id="IPR042128">
    <property type="entry name" value="NuoE_dom"/>
</dbReference>
<dbReference type="InterPro" id="IPR036249">
    <property type="entry name" value="Thioredoxin-like_sf"/>
</dbReference>
<proteinExistence type="inferred from homology"/>
<evidence type="ECO:0000256" key="5">
    <source>
        <dbReference type="ARBA" id="ARBA00023014"/>
    </source>
</evidence>
<dbReference type="PANTHER" id="PTHR43342">
    <property type="entry name" value="NADH-QUINONE OXIDOREDUCTASE, E SUBUNIT"/>
    <property type="match status" value="1"/>
</dbReference>
<dbReference type="EMBL" id="BARU01039534">
    <property type="protein sequence ID" value="GAH82146.1"/>
    <property type="molecule type" value="Genomic_DNA"/>
</dbReference>
<dbReference type="SUPFAM" id="SSF52833">
    <property type="entry name" value="Thioredoxin-like"/>
    <property type="match status" value="1"/>
</dbReference>
<dbReference type="GO" id="GO:0051537">
    <property type="term" value="F:2 iron, 2 sulfur cluster binding"/>
    <property type="evidence" value="ECO:0007669"/>
    <property type="project" value="UniProtKB-KW"/>
</dbReference>
<evidence type="ECO:0000256" key="6">
    <source>
        <dbReference type="ARBA" id="ARBA00034078"/>
    </source>
</evidence>
<protein>
    <submittedName>
        <fullName evidence="7">Uncharacterized protein</fullName>
    </submittedName>
</protein>
<evidence type="ECO:0000256" key="2">
    <source>
        <dbReference type="ARBA" id="ARBA00022714"/>
    </source>
</evidence>
<evidence type="ECO:0000313" key="7">
    <source>
        <dbReference type="EMBL" id="GAH82146.1"/>
    </source>
</evidence>
<dbReference type="InterPro" id="IPR041921">
    <property type="entry name" value="NuoE_N"/>
</dbReference>
<comment type="cofactor">
    <cofactor evidence="6">
        <name>[2Fe-2S] cluster</name>
        <dbReference type="ChEBI" id="CHEBI:190135"/>
    </cofactor>
</comment>
<comment type="similarity">
    <text evidence="1">Belongs to the complex I 24 kDa subunit family.</text>
</comment>
<dbReference type="PIRSF" id="PIRSF000216">
    <property type="entry name" value="NADH_DH_24kDa"/>
    <property type="match status" value="1"/>
</dbReference>
<keyword evidence="3" id="KW-0479">Metal-binding</keyword>
<organism evidence="7">
    <name type="scientific">marine sediment metagenome</name>
    <dbReference type="NCBI Taxonomy" id="412755"/>
    <lineage>
        <taxon>unclassified sequences</taxon>
        <taxon>metagenomes</taxon>
        <taxon>ecological metagenomes</taxon>
    </lineage>
</organism>
<evidence type="ECO:0000256" key="4">
    <source>
        <dbReference type="ARBA" id="ARBA00023004"/>
    </source>
</evidence>
<dbReference type="GO" id="GO:0016491">
    <property type="term" value="F:oxidoreductase activity"/>
    <property type="evidence" value="ECO:0007669"/>
    <property type="project" value="InterPro"/>
</dbReference>
<dbReference type="PANTHER" id="PTHR43342:SF1">
    <property type="entry name" value="BIFURCATING [FEFE] HYDROGENASE GAMMA SUBUNIT"/>
    <property type="match status" value="1"/>
</dbReference>
<dbReference type="Gene3D" id="3.40.30.10">
    <property type="entry name" value="Glutaredoxin"/>
    <property type="match status" value="1"/>
</dbReference>
<comment type="caution">
    <text evidence="7">The sequence shown here is derived from an EMBL/GenBank/DDBJ whole genome shotgun (WGS) entry which is preliminary data.</text>
</comment>
<dbReference type="InterPro" id="IPR028431">
    <property type="entry name" value="NADP_DH_HndA-like"/>
</dbReference>
<dbReference type="Pfam" id="PF01257">
    <property type="entry name" value="2Fe-2S_thioredx"/>
    <property type="match status" value="1"/>
</dbReference>
<dbReference type="AlphaFoldDB" id="X1IIB5"/>
<evidence type="ECO:0000256" key="3">
    <source>
        <dbReference type="ARBA" id="ARBA00022723"/>
    </source>
</evidence>
<keyword evidence="5" id="KW-0411">Iron-sulfur</keyword>
<accession>X1IIB5</accession>
<gene>
    <name evidence="7" type="ORF">S03H2_61260</name>
</gene>
<evidence type="ECO:0000256" key="1">
    <source>
        <dbReference type="ARBA" id="ARBA00010643"/>
    </source>
</evidence>
<keyword evidence="2" id="KW-0001">2Fe-2S</keyword>
<keyword evidence="4" id="KW-0408">Iron</keyword>
<reference evidence="7" key="1">
    <citation type="journal article" date="2014" name="Front. Microbiol.">
        <title>High frequency of phylogenetically diverse reductive dehalogenase-homologous genes in deep subseafloor sedimentary metagenomes.</title>
        <authorList>
            <person name="Kawai M."/>
            <person name="Futagami T."/>
            <person name="Toyoda A."/>
            <person name="Takaki Y."/>
            <person name="Nishi S."/>
            <person name="Hori S."/>
            <person name="Arai W."/>
            <person name="Tsubouchi T."/>
            <person name="Morono Y."/>
            <person name="Uchiyama I."/>
            <person name="Ito T."/>
            <person name="Fujiyama A."/>
            <person name="Inagaki F."/>
            <person name="Takami H."/>
        </authorList>
    </citation>
    <scope>NUCLEOTIDE SEQUENCE</scope>
    <source>
        <strain evidence="7">Expedition CK06-06</strain>
    </source>
</reference>
<dbReference type="Gene3D" id="1.10.10.1590">
    <property type="entry name" value="NADH-quinone oxidoreductase subunit E"/>
    <property type="match status" value="1"/>
</dbReference>
<dbReference type="GO" id="GO:0046872">
    <property type="term" value="F:metal ion binding"/>
    <property type="evidence" value="ECO:0007669"/>
    <property type="project" value="UniProtKB-KW"/>
</dbReference>
<sequence length="155" mass="17301">MSCGNCDVKAVKGIIKKWKNDREYVIEMMQDLQDEFRHVSRDTLEVVNHHTGVSLADLYHIATFYKAFSLEPRGKYEIQVCTGTACHVKGAPRLIDAFERELGIKVGETTSNKLFSLEGVRCIGCCSLAPVITIGADLYGDAKPSKVSKLLKKYE</sequence>
<dbReference type="CDD" id="cd03064">
    <property type="entry name" value="TRX_Fd_NuoE"/>
    <property type="match status" value="1"/>
</dbReference>